<dbReference type="Proteomes" id="UP001222325">
    <property type="component" value="Unassembled WGS sequence"/>
</dbReference>
<organism evidence="1 2">
    <name type="scientific">Mycena belliarum</name>
    <dbReference type="NCBI Taxonomy" id="1033014"/>
    <lineage>
        <taxon>Eukaryota</taxon>
        <taxon>Fungi</taxon>
        <taxon>Dikarya</taxon>
        <taxon>Basidiomycota</taxon>
        <taxon>Agaricomycotina</taxon>
        <taxon>Agaricomycetes</taxon>
        <taxon>Agaricomycetidae</taxon>
        <taxon>Agaricales</taxon>
        <taxon>Marasmiineae</taxon>
        <taxon>Mycenaceae</taxon>
        <taxon>Mycena</taxon>
    </lineage>
</organism>
<comment type="caution">
    <text evidence="1">The sequence shown here is derived from an EMBL/GenBank/DDBJ whole genome shotgun (WGS) entry which is preliminary data.</text>
</comment>
<accession>A0AAD6TPG0</accession>
<keyword evidence="2" id="KW-1185">Reference proteome</keyword>
<dbReference type="AlphaFoldDB" id="A0AAD6TPG0"/>
<sequence>MNGATSRNNLVKLSRIVRRTVDGAALQDILGRLDTHTLYRLVLENDVVAAKVLAWCRSQSGPELRLSSGDILVLPTELLKRILYTADYRSRVLMAETCRALYDLSSALGLHELVVLFSEHNLNFVETRLMLLATHTLVGGLGIPRTLHTARRLGNTHLEFFVAAEECDGVRGFLARTGGFRLKATVEGGKYIVLHMRKGRLRIKLIRCPASPIAGVLLHQFSAAQGFCNGDTIRHPYPALLNKKLCLTTPRVLPIDDDLEGHVAVWKTVRSGIRHGFRWVSEFGESHICGEAPSCPATFRHSRDAGWSALNLPSSRFGTAFLPAPTCWSLYGTGCAMGTLKDGEPCPMPVFEGDVRAVVLHTLIGLDEDWYSTVNAFVDMVDAPAVISDYRT</sequence>
<dbReference type="InterPro" id="IPR036047">
    <property type="entry name" value="F-box-like_dom_sf"/>
</dbReference>
<evidence type="ECO:0000313" key="1">
    <source>
        <dbReference type="EMBL" id="KAJ7070432.1"/>
    </source>
</evidence>
<dbReference type="SUPFAM" id="SSF81383">
    <property type="entry name" value="F-box domain"/>
    <property type="match status" value="1"/>
</dbReference>
<evidence type="ECO:0000313" key="2">
    <source>
        <dbReference type="Proteomes" id="UP001222325"/>
    </source>
</evidence>
<proteinExistence type="predicted"/>
<reference evidence="1" key="1">
    <citation type="submission" date="2023-03" db="EMBL/GenBank/DDBJ databases">
        <title>Massive genome expansion in bonnet fungi (Mycena s.s.) driven by repeated elements and novel gene families across ecological guilds.</title>
        <authorList>
            <consortium name="Lawrence Berkeley National Laboratory"/>
            <person name="Harder C.B."/>
            <person name="Miyauchi S."/>
            <person name="Viragh M."/>
            <person name="Kuo A."/>
            <person name="Thoen E."/>
            <person name="Andreopoulos B."/>
            <person name="Lu D."/>
            <person name="Skrede I."/>
            <person name="Drula E."/>
            <person name="Henrissat B."/>
            <person name="Morin E."/>
            <person name="Kohler A."/>
            <person name="Barry K."/>
            <person name="LaButti K."/>
            <person name="Morin E."/>
            <person name="Salamov A."/>
            <person name="Lipzen A."/>
            <person name="Mereny Z."/>
            <person name="Hegedus B."/>
            <person name="Baldrian P."/>
            <person name="Stursova M."/>
            <person name="Weitz H."/>
            <person name="Taylor A."/>
            <person name="Grigoriev I.V."/>
            <person name="Nagy L.G."/>
            <person name="Martin F."/>
            <person name="Kauserud H."/>
        </authorList>
    </citation>
    <scope>NUCLEOTIDE SEQUENCE</scope>
    <source>
        <strain evidence="1">CBHHK173m</strain>
    </source>
</reference>
<name>A0AAD6TPG0_9AGAR</name>
<dbReference type="CDD" id="cd09917">
    <property type="entry name" value="F-box_SF"/>
    <property type="match status" value="1"/>
</dbReference>
<protein>
    <recommendedName>
        <fullName evidence="3">F-box domain-containing protein</fullName>
    </recommendedName>
</protein>
<evidence type="ECO:0008006" key="3">
    <source>
        <dbReference type="Google" id="ProtNLM"/>
    </source>
</evidence>
<gene>
    <name evidence="1" type="ORF">B0H15DRAFT_957688</name>
</gene>
<dbReference type="EMBL" id="JARJCN010000129">
    <property type="protein sequence ID" value="KAJ7070432.1"/>
    <property type="molecule type" value="Genomic_DNA"/>
</dbReference>